<feature type="compositionally biased region" description="Pro residues" evidence="4">
    <location>
        <begin position="1"/>
        <end position="23"/>
    </location>
</feature>
<comment type="subcellular location">
    <subcellularLocation>
        <location evidence="2">Gas vesicle</location>
    </subcellularLocation>
</comment>
<evidence type="ECO:0000256" key="2">
    <source>
        <dbReference type="ARBA" id="ARBA00035108"/>
    </source>
</evidence>
<feature type="region of interest" description="Disordered" evidence="4">
    <location>
        <begin position="1"/>
        <end position="27"/>
    </location>
</feature>
<evidence type="ECO:0000313" key="6">
    <source>
        <dbReference type="Proteomes" id="UP001291309"/>
    </source>
</evidence>
<dbReference type="Proteomes" id="UP001291309">
    <property type="component" value="Unassembled WGS sequence"/>
</dbReference>
<comment type="similarity">
    <text evidence="3">Belongs to the gas vesicle GvpF/GvpL family.</text>
</comment>
<dbReference type="EMBL" id="JAXIVS010000007">
    <property type="protein sequence ID" value="MDY7229111.1"/>
    <property type="molecule type" value="Genomic_DNA"/>
</dbReference>
<proteinExistence type="inferred from homology"/>
<organism evidence="5 6">
    <name type="scientific">Hyalangium rubrum</name>
    <dbReference type="NCBI Taxonomy" id="3103134"/>
    <lineage>
        <taxon>Bacteria</taxon>
        <taxon>Pseudomonadati</taxon>
        <taxon>Myxococcota</taxon>
        <taxon>Myxococcia</taxon>
        <taxon>Myxococcales</taxon>
        <taxon>Cystobacterineae</taxon>
        <taxon>Archangiaceae</taxon>
        <taxon>Hyalangium</taxon>
    </lineage>
</organism>
<dbReference type="RefSeq" id="WP_321547832.1">
    <property type="nucleotide sequence ID" value="NZ_JAXIVS010000007.1"/>
</dbReference>
<accession>A0ABU5H772</accession>
<protein>
    <submittedName>
        <fullName evidence="5">GvpL/GvpF family gas vesicle protein</fullName>
    </submittedName>
</protein>
<comment type="caution">
    <text evidence="5">The sequence shown here is derived from an EMBL/GenBank/DDBJ whole genome shotgun (WGS) entry which is preliminary data.</text>
</comment>
<gene>
    <name evidence="5" type="ORF">SYV04_22045</name>
</gene>
<feature type="region of interest" description="Disordered" evidence="4">
    <location>
        <begin position="161"/>
        <end position="180"/>
    </location>
</feature>
<feature type="compositionally biased region" description="Basic and acidic residues" evidence="4">
    <location>
        <begin position="161"/>
        <end position="173"/>
    </location>
</feature>
<dbReference type="PANTHER" id="PTHR36852">
    <property type="entry name" value="PROTEIN GVPL 2"/>
    <property type="match status" value="1"/>
</dbReference>
<keyword evidence="6" id="KW-1185">Reference proteome</keyword>
<name>A0ABU5H772_9BACT</name>
<evidence type="ECO:0000256" key="3">
    <source>
        <dbReference type="ARBA" id="ARBA00035643"/>
    </source>
</evidence>
<evidence type="ECO:0000313" key="5">
    <source>
        <dbReference type="EMBL" id="MDY7229111.1"/>
    </source>
</evidence>
<evidence type="ECO:0000256" key="4">
    <source>
        <dbReference type="SAM" id="MobiDB-lite"/>
    </source>
</evidence>
<dbReference type="InterPro" id="IPR009430">
    <property type="entry name" value="GvpL/GvpF"/>
</dbReference>
<dbReference type="PANTHER" id="PTHR36852:SF1">
    <property type="entry name" value="PROTEIN GVPL 2"/>
    <property type="match status" value="1"/>
</dbReference>
<sequence>MSEQPEPTPSAPTPVAIPEPRPFSEPQAGVASARGVYVYGVYRTQKELSFGAIGLGTPPARVGTVCHRELGAVVSDGPAGVPDPTRDNVLAHQRVQEVVLDEHTLLPMAFGITLRTRDEVVELLRSAYDAFDGVLQRLEGHVELGLKVLWDRDRVARDVEAKEPELGSHKEEPPGSPGRVEYERRMEEALRQRAERDAQALVDTLRPMATAARVVSPLGERMILNAAFLVSREREAAFDAKVRALAARFELLTFQFTGPWAPYHFVDIRLRLEHLTSP</sequence>
<keyword evidence="1" id="KW-0304">Gas vesicle</keyword>
<dbReference type="Pfam" id="PF06386">
    <property type="entry name" value="GvpL_GvpF"/>
    <property type="match status" value="1"/>
</dbReference>
<evidence type="ECO:0000256" key="1">
    <source>
        <dbReference type="ARBA" id="ARBA00022987"/>
    </source>
</evidence>
<reference evidence="5 6" key="1">
    <citation type="submission" date="2023-12" db="EMBL/GenBank/DDBJ databases">
        <title>the genome sequence of Hyalangium sp. s54d21.</title>
        <authorList>
            <person name="Zhang X."/>
        </authorList>
    </citation>
    <scope>NUCLEOTIDE SEQUENCE [LARGE SCALE GENOMIC DNA]</scope>
    <source>
        <strain evidence="6">s54d21</strain>
    </source>
</reference>